<reference evidence="7" key="1">
    <citation type="submission" date="2025-08" db="UniProtKB">
        <authorList>
            <consortium name="Ensembl"/>
        </authorList>
    </citation>
    <scope>IDENTIFICATION</scope>
</reference>
<dbReference type="GO" id="GO:0005886">
    <property type="term" value="C:plasma membrane"/>
    <property type="evidence" value="ECO:0007669"/>
    <property type="project" value="TreeGrafter"/>
</dbReference>
<dbReference type="SUPFAM" id="SSF48726">
    <property type="entry name" value="Immunoglobulin"/>
    <property type="match status" value="1"/>
</dbReference>
<reference evidence="7" key="2">
    <citation type="submission" date="2025-09" db="UniProtKB">
        <authorList>
            <consortium name="Ensembl"/>
        </authorList>
    </citation>
    <scope>IDENTIFICATION</scope>
</reference>
<dbReference type="PANTHER" id="PTHR11860:SF87">
    <property type="entry name" value="CMRF35-LIKE MOLECULE 8"/>
    <property type="match status" value="1"/>
</dbReference>
<feature type="signal peptide" evidence="5">
    <location>
        <begin position="1"/>
        <end position="27"/>
    </location>
</feature>
<dbReference type="GO" id="GO:0004888">
    <property type="term" value="F:transmembrane signaling receptor activity"/>
    <property type="evidence" value="ECO:0007669"/>
    <property type="project" value="TreeGrafter"/>
</dbReference>
<protein>
    <submittedName>
        <fullName evidence="7">CMRF35-like molecule 4</fullName>
    </submittedName>
</protein>
<dbReference type="SMART" id="SM00409">
    <property type="entry name" value="IG"/>
    <property type="match status" value="1"/>
</dbReference>
<dbReference type="InterPro" id="IPR013106">
    <property type="entry name" value="Ig_V-set"/>
</dbReference>
<dbReference type="OrthoDB" id="9805957at2759"/>
<dbReference type="PANTHER" id="PTHR11860">
    <property type="entry name" value="POLYMERIC-IMMUNOGLOBULIN RECEPTOR"/>
    <property type="match status" value="1"/>
</dbReference>
<dbReference type="Gene3D" id="2.60.40.10">
    <property type="entry name" value="Immunoglobulins"/>
    <property type="match status" value="1"/>
</dbReference>
<sequence length="207" mass="22513">MKKLLGVTFCLCSVGCWVASGVITVSGYERQSVSIECSHSNAETNLKYFCGSRCDYKDILVNTENGRSNKTNGRFSLYDHGSGTFTVTITGLRKTDTGKYWCGTERAGADSYTEVHLTVIEAPTTTPTTTPQTTPSTASHSTAPPPGTTVYNQETQPTAPLSTSMTAALKQTGKVIFTHLHTLTISNISYIKYTEMCFHSKFNIHGV</sequence>
<evidence type="ECO:0000256" key="3">
    <source>
        <dbReference type="ARBA" id="ARBA00023136"/>
    </source>
</evidence>
<dbReference type="AlphaFoldDB" id="A0A3B3Q6J8"/>
<evidence type="ECO:0000256" key="5">
    <source>
        <dbReference type="SAM" id="SignalP"/>
    </source>
</evidence>
<dbReference type="InterPro" id="IPR036179">
    <property type="entry name" value="Ig-like_dom_sf"/>
</dbReference>
<evidence type="ECO:0000259" key="6">
    <source>
        <dbReference type="SMART" id="SM00409"/>
    </source>
</evidence>
<evidence type="ECO:0000256" key="2">
    <source>
        <dbReference type="ARBA" id="ARBA00022692"/>
    </source>
</evidence>
<dbReference type="GeneTree" id="ENSGT01030000236414"/>
<evidence type="ECO:0000256" key="4">
    <source>
        <dbReference type="SAM" id="MobiDB-lite"/>
    </source>
</evidence>
<organism evidence="7 8">
    <name type="scientific">Paramormyrops kingsleyae</name>
    <dbReference type="NCBI Taxonomy" id="1676925"/>
    <lineage>
        <taxon>Eukaryota</taxon>
        <taxon>Metazoa</taxon>
        <taxon>Chordata</taxon>
        <taxon>Craniata</taxon>
        <taxon>Vertebrata</taxon>
        <taxon>Euteleostomi</taxon>
        <taxon>Actinopterygii</taxon>
        <taxon>Neopterygii</taxon>
        <taxon>Teleostei</taxon>
        <taxon>Osteoglossocephala</taxon>
        <taxon>Osteoglossomorpha</taxon>
        <taxon>Osteoglossiformes</taxon>
        <taxon>Mormyridae</taxon>
        <taxon>Paramormyrops</taxon>
    </lineage>
</organism>
<evidence type="ECO:0000313" key="7">
    <source>
        <dbReference type="Ensembl" id="ENSPKIP00000001783.1"/>
    </source>
</evidence>
<feature type="compositionally biased region" description="Low complexity" evidence="4">
    <location>
        <begin position="123"/>
        <end position="142"/>
    </location>
</feature>
<dbReference type="Ensembl" id="ENSPKIT00000025709.1">
    <property type="protein sequence ID" value="ENSPKIP00000001783.1"/>
    <property type="gene ID" value="ENSPKIG00000019935.1"/>
</dbReference>
<evidence type="ECO:0000313" key="8">
    <source>
        <dbReference type="Proteomes" id="UP000261540"/>
    </source>
</evidence>
<dbReference type="InterPro" id="IPR003599">
    <property type="entry name" value="Ig_sub"/>
</dbReference>
<keyword evidence="2" id="KW-0812">Transmembrane</keyword>
<dbReference type="Pfam" id="PF07686">
    <property type="entry name" value="V-set"/>
    <property type="match status" value="1"/>
</dbReference>
<feature type="region of interest" description="Disordered" evidence="4">
    <location>
        <begin position="123"/>
        <end position="155"/>
    </location>
</feature>
<name>A0A3B3Q6J8_9TELE</name>
<evidence type="ECO:0000256" key="1">
    <source>
        <dbReference type="ARBA" id="ARBA00004370"/>
    </source>
</evidence>
<dbReference type="InterPro" id="IPR013783">
    <property type="entry name" value="Ig-like_fold"/>
</dbReference>
<keyword evidence="5" id="KW-0732">Signal</keyword>
<comment type="subcellular location">
    <subcellularLocation>
        <location evidence="1">Membrane</location>
    </subcellularLocation>
</comment>
<dbReference type="KEGG" id="pki:111845711"/>
<feature type="domain" description="Immunoglobulin" evidence="6">
    <location>
        <begin position="22"/>
        <end position="120"/>
    </location>
</feature>
<keyword evidence="8" id="KW-1185">Reference proteome</keyword>
<accession>A0A3B3Q6J8</accession>
<dbReference type="Proteomes" id="UP000261540">
    <property type="component" value="Unplaced"/>
</dbReference>
<dbReference type="InterPro" id="IPR050671">
    <property type="entry name" value="CD300_family_receptors"/>
</dbReference>
<feature type="chain" id="PRO_5017465998" evidence="5">
    <location>
        <begin position="28"/>
        <end position="207"/>
    </location>
</feature>
<keyword evidence="3" id="KW-0472">Membrane</keyword>
<proteinExistence type="predicted"/>